<keyword evidence="1" id="KW-0732">Signal</keyword>
<dbReference type="TCDB" id="1.B.36.1.3">
    <property type="family name" value="the borrelia porin p13 (bp-p13) family"/>
</dbReference>
<dbReference type="EMBL" id="CP002541">
    <property type="protein sequence ID" value="ADY13679.1"/>
    <property type="molecule type" value="Genomic_DNA"/>
</dbReference>
<feature type="signal peptide" evidence="1">
    <location>
        <begin position="1"/>
        <end position="22"/>
    </location>
</feature>
<dbReference type="eggNOG" id="ENOG5033IND">
    <property type="taxonomic scope" value="Bacteria"/>
</dbReference>
<gene>
    <name evidence="2" type="ordered locus">SpiBuddy_1855</name>
</gene>
<organism evidence="2 3">
    <name type="scientific">Sphaerochaeta globosa (strain ATCC BAA-1886 / DSM 22777 / Buddy)</name>
    <name type="common">Spirochaeta sp. (strain Buddy)</name>
    <dbReference type="NCBI Taxonomy" id="158189"/>
    <lineage>
        <taxon>Bacteria</taxon>
        <taxon>Pseudomonadati</taxon>
        <taxon>Spirochaetota</taxon>
        <taxon>Spirochaetia</taxon>
        <taxon>Spirochaetales</taxon>
        <taxon>Sphaerochaetaceae</taxon>
        <taxon>Sphaerochaeta</taxon>
    </lineage>
</organism>
<keyword evidence="3" id="KW-1185">Reference proteome</keyword>
<reference evidence="3" key="1">
    <citation type="submission" date="2011-02" db="EMBL/GenBank/DDBJ databases">
        <title>Complete sequence of Spirochaeta sp. Buddy.</title>
        <authorList>
            <person name="Lucas S."/>
            <person name="Copeland A."/>
            <person name="Lapidus A."/>
            <person name="Cheng J.-F."/>
            <person name="Goodwin L."/>
            <person name="Pitluck S."/>
            <person name="Zeytun A."/>
            <person name="Detter J.C."/>
            <person name="Han C."/>
            <person name="Tapia R."/>
            <person name="Land M."/>
            <person name="Hauser L."/>
            <person name="Kyrpides N."/>
            <person name="Ivanova N."/>
            <person name="Mikhailova N."/>
            <person name="Pagani I."/>
            <person name="Ritalahti K.M."/>
            <person name="Loeffler F.E."/>
            <person name="Woyke T."/>
        </authorList>
    </citation>
    <scope>NUCLEOTIDE SEQUENCE [LARGE SCALE GENOMIC DNA]</scope>
    <source>
        <strain evidence="3">ATCC BAA-1886 / DSM 22777 / Buddy</strain>
    </source>
</reference>
<evidence type="ECO:0000313" key="2">
    <source>
        <dbReference type="EMBL" id="ADY13679.1"/>
    </source>
</evidence>
<dbReference type="KEGG" id="sbu:SpiBuddy_1855"/>
<dbReference type="RefSeq" id="WP_013607528.1">
    <property type="nucleotide sequence ID" value="NC_015152.1"/>
</dbReference>
<dbReference type="Pfam" id="PF05628">
    <property type="entry name" value="Borrelia_P13"/>
    <property type="match status" value="1"/>
</dbReference>
<dbReference type="AlphaFoldDB" id="F0RWP8"/>
<evidence type="ECO:0000313" key="3">
    <source>
        <dbReference type="Proteomes" id="UP000008466"/>
    </source>
</evidence>
<dbReference type="OrthoDB" id="352255at2"/>
<dbReference type="HOGENOM" id="CLU_1414377_0_0_12"/>
<accession>F0RWP8</accession>
<sequence length="196" mass="21521">MKRIIAFGILICLLFSVSNVFAAEKDETSYFQINLLLDNSKKLTKEQILLISDLSSDLSAMQRNIVYESNKQTTTTPLVLNLLLGCGIGSFVQGDTYGGTMGLVLDLLSTTLFYTGYMQSLEASTRWSSDGTEGSELIIMGAAMMLGSKIGQLIRPFIYANEYNKNLSSALMSVSMVPVMDQNKEFGMRVAANISF</sequence>
<evidence type="ECO:0000256" key="1">
    <source>
        <dbReference type="SAM" id="SignalP"/>
    </source>
</evidence>
<proteinExistence type="predicted"/>
<feature type="chain" id="PRO_5003259840" evidence="1">
    <location>
        <begin position="23"/>
        <end position="196"/>
    </location>
</feature>
<dbReference type="InterPro" id="IPR008420">
    <property type="entry name" value="Borrelia_P13"/>
</dbReference>
<dbReference type="Proteomes" id="UP000008466">
    <property type="component" value="Chromosome"/>
</dbReference>
<protein>
    <submittedName>
        <fullName evidence="2">Membrane P13</fullName>
    </submittedName>
</protein>
<name>F0RWP8_SPHGB</name>